<evidence type="ECO:0000256" key="10">
    <source>
        <dbReference type="ARBA" id="ARBA00047890"/>
    </source>
</evidence>
<dbReference type="InterPro" id="IPR018317">
    <property type="entry name" value="QueC"/>
</dbReference>
<dbReference type="Pfam" id="PF06508">
    <property type="entry name" value="QueC"/>
    <property type="match status" value="1"/>
</dbReference>
<dbReference type="InterPro" id="IPR014729">
    <property type="entry name" value="Rossmann-like_a/b/a_fold"/>
</dbReference>
<keyword evidence="3" id="KW-0479">Metal-binding</keyword>
<comment type="catalytic activity">
    <reaction evidence="10">
        <text>7-carboxy-7-carbaguanine + NH4(+) + 2 ATP = 7-cyano-7-carbaguanine + 2 AMP + 2 diphosphate + 2 H(+)</text>
        <dbReference type="Rhea" id="RHEA:27982"/>
        <dbReference type="ChEBI" id="CHEBI:15378"/>
        <dbReference type="ChEBI" id="CHEBI:28938"/>
        <dbReference type="ChEBI" id="CHEBI:30616"/>
        <dbReference type="ChEBI" id="CHEBI:33019"/>
        <dbReference type="ChEBI" id="CHEBI:45075"/>
        <dbReference type="ChEBI" id="CHEBI:61036"/>
        <dbReference type="ChEBI" id="CHEBI:456215"/>
        <dbReference type="EC" id="6.3.4.20"/>
    </reaction>
</comment>
<evidence type="ECO:0000256" key="5">
    <source>
        <dbReference type="ARBA" id="ARBA00022785"/>
    </source>
</evidence>
<protein>
    <recommendedName>
        <fullName evidence="9">7-cyano-7-deazaguanine synthase</fullName>
        <ecNumber evidence="9">6.3.4.20</ecNumber>
    </recommendedName>
</protein>
<dbReference type="GO" id="GO:0005524">
    <property type="term" value="F:ATP binding"/>
    <property type="evidence" value="ECO:0007669"/>
    <property type="project" value="UniProtKB-KW"/>
</dbReference>
<evidence type="ECO:0000256" key="1">
    <source>
        <dbReference type="ARBA" id="ARBA00005061"/>
    </source>
</evidence>
<evidence type="ECO:0000256" key="2">
    <source>
        <dbReference type="ARBA" id="ARBA00022598"/>
    </source>
</evidence>
<keyword evidence="13" id="KW-1185">Reference proteome</keyword>
<dbReference type="EC" id="6.3.4.20" evidence="9"/>
<evidence type="ECO:0000256" key="8">
    <source>
        <dbReference type="ARBA" id="ARBA00037993"/>
    </source>
</evidence>
<organism evidence="12 13">
    <name type="scientific">Kolteria novifilia</name>
    <dbReference type="NCBI Taxonomy" id="2527975"/>
    <lineage>
        <taxon>Bacteria</taxon>
        <taxon>Pseudomonadati</taxon>
        <taxon>Planctomycetota</taxon>
        <taxon>Planctomycetia</taxon>
        <taxon>Kolteriales</taxon>
        <taxon>Kolteriaceae</taxon>
        <taxon>Kolteria</taxon>
    </lineage>
</organism>
<dbReference type="OrthoDB" id="9789567at2"/>
<dbReference type="PANTHER" id="PTHR42914:SF1">
    <property type="entry name" value="7-CYANO-7-DEAZAGUANINE SYNTHASE"/>
    <property type="match status" value="1"/>
</dbReference>
<evidence type="ECO:0000256" key="11">
    <source>
        <dbReference type="SAM" id="MobiDB-lite"/>
    </source>
</evidence>
<keyword evidence="6" id="KW-0862">Zinc</keyword>
<keyword evidence="2 12" id="KW-0436">Ligase</keyword>
<gene>
    <name evidence="12" type="primary">queC_1</name>
    <name evidence="12" type="ORF">Pan216_20440</name>
</gene>
<keyword evidence="4" id="KW-0547">Nucleotide-binding</keyword>
<accession>A0A518B2H8</accession>
<keyword evidence="5" id="KW-0671">Queuosine biosynthesis</keyword>
<comment type="similarity">
    <text evidence="8">Belongs to the QueC family.</text>
</comment>
<dbReference type="Proteomes" id="UP000317093">
    <property type="component" value="Chromosome"/>
</dbReference>
<evidence type="ECO:0000256" key="7">
    <source>
        <dbReference type="ARBA" id="ARBA00022840"/>
    </source>
</evidence>
<dbReference type="SUPFAM" id="SSF52402">
    <property type="entry name" value="Adenine nucleotide alpha hydrolases-like"/>
    <property type="match status" value="1"/>
</dbReference>
<reference evidence="12 13" key="1">
    <citation type="submission" date="2019-02" db="EMBL/GenBank/DDBJ databases">
        <title>Deep-cultivation of Planctomycetes and their phenomic and genomic characterization uncovers novel biology.</title>
        <authorList>
            <person name="Wiegand S."/>
            <person name="Jogler M."/>
            <person name="Boedeker C."/>
            <person name="Pinto D."/>
            <person name="Vollmers J."/>
            <person name="Rivas-Marin E."/>
            <person name="Kohn T."/>
            <person name="Peeters S.H."/>
            <person name="Heuer A."/>
            <person name="Rast P."/>
            <person name="Oberbeckmann S."/>
            <person name="Bunk B."/>
            <person name="Jeske O."/>
            <person name="Meyerdierks A."/>
            <person name="Storesund J.E."/>
            <person name="Kallscheuer N."/>
            <person name="Luecker S."/>
            <person name="Lage O.M."/>
            <person name="Pohl T."/>
            <person name="Merkel B.J."/>
            <person name="Hornburger P."/>
            <person name="Mueller R.-W."/>
            <person name="Bruemmer F."/>
            <person name="Labrenz M."/>
            <person name="Spormann A.M."/>
            <person name="Op den Camp H."/>
            <person name="Overmann J."/>
            <person name="Amann R."/>
            <person name="Jetten M.S.M."/>
            <person name="Mascher T."/>
            <person name="Medema M.H."/>
            <person name="Devos D.P."/>
            <person name="Kaster A.-K."/>
            <person name="Ovreas L."/>
            <person name="Rohde M."/>
            <person name="Galperin M.Y."/>
            <person name="Jogler C."/>
        </authorList>
    </citation>
    <scope>NUCLEOTIDE SEQUENCE [LARGE SCALE GENOMIC DNA]</scope>
    <source>
        <strain evidence="12 13">Pan216</strain>
    </source>
</reference>
<name>A0A518B2H8_9BACT</name>
<dbReference type="GO" id="GO:0016874">
    <property type="term" value="F:ligase activity"/>
    <property type="evidence" value="ECO:0007669"/>
    <property type="project" value="UniProtKB-KW"/>
</dbReference>
<feature type="region of interest" description="Disordered" evidence="11">
    <location>
        <begin position="214"/>
        <end position="243"/>
    </location>
</feature>
<dbReference type="GO" id="GO:0008616">
    <property type="term" value="P:tRNA queuosine(34) biosynthetic process"/>
    <property type="evidence" value="ECO:0007669"/>
    <property type="project" value="UniProtKB-KW"/>
</dbReference>
<evidence type="ECO:0000313" key="12">
    <source>
        <dbReference type="EMBL" id="QDU61190.1"/>
    </source>
</evidence>
<dbReference type="GO" id="GO:0046872">
    <property type="term" value="F:metal ion binding"/>
    <property type="evidence" value="ECO:0007669"/>
    <property type="project" value="UniProtKB-KW"/>
</dbReference>
<evidence type="ECO:0000256" key="3">
    <source>
        <dbReference type="ARBA" id="ARBA00022723"/>
    </source>
</evidence>
<dbReference type="PANTHER" id="PTHR42914">
    <property type="entry name" value="7-CYANO-7-DEAZAGUANINE SYNTHASE"/>
    <property type="match status" value="1"/>
</dbReference>
<keyword evidence="7" id="KW-0067">ATP-binding</keyword>
<dbReference type="Gene3D" id="3.40.50.620">
    <property type="entry name" value="HUPs"/>
    <property type="match status" value="1"/>
</dbReference>
<dbReference type="EMBL" id="CP036279">
    <property type="protein sequence ID" value="QDU61190.1"/>
    <property type="molecule type" value="Genomic_DNA"/>
</dbReference>
<comment type="pathway">
    <text evidence="1">Purine metabolism; 7-cyano-7-deazaguanine biosynthesis.</text>
</comment>
<dbReference type="KEGG" id="knv:Pan216_20440"/>
<dbReference type="AlphaFoldDB" id="A0A518B2H8"/>
<evidence type="ECO:0000256" key="4">
    <source>
        <dbReference type="ARBA" id="ARBA00022741"/>
    </source>
</evidence>
<sequence>MRQAIDKKWARRPVAVMVSGGVESCVLLGELALSSPRVVPFYMRFGLVWEEAEQAALERYLDRLRLPSIDPLRVLESSLAQAYAGHWSLDGHAMPIDDADVYLPGRNMLLLTQPAIWCHRHGIRTLALGTLAGNPFLDATPAFFEQLSLTVNLALGAELRFERPYEQLTKEEVIRRGGDFPLEESFSCVTPVGMLPCGKCNKCQERRDGFLRSGLPEPTHYATTEPIPPSNTNHRRPTVESDV</sequence>
<evidence type="ECO:0000313" key="13">
    <source>
        <dbReference type="Proteomes" id="UP000317093"/>
    </source>
</evidence>
<evidence type="ECO:0000256" key="6">
    <source>
        <dbReference type="ARBA" id="ARBA00022833"/>
    </source>
</evidence>
<evidence type="ECO:0000256" key="9">
    <source>
        <dbReference type="ARBA" id="ARBA00039149"/>
    </source>
</evidence>
<proteinExistence type="inferred from homology"/>